<dbReference type="Pfam" id="PF08801">
    <property type="entry name" value="Nucleoporin_N"/>
    <property type="match status" value="1"/>
</dbReference>
<dbReference type="Proteomes" id="UP001470230">
    <property type="component" value="Unassembled WGS sequence"/>
</dbReference>
<accession>A0ABR2IR29</accession>
<dbReference type="InterPro" id="IPR042533">
    <property type="entry name" value="Nucleoporin_Nup155_C_1"/>
</dbReference>
<dbReference type="InterPro" id="IPR042537">
    <property type="entry name" value="Nucleoporin_Nup155_C_2"/>
</dbReference>
<evidence type="ECO:0000256" key="1">
    <source>
        <dbReference type="ARBA" id="ARBA00004123"/>
    </source>
</evidence>
<name>A0ABR2IR29_9EUKA</name>
<evidence type="ECO:0000259" key="5">
    <source>
        <dbReference type="Pfam" id="PF03177"/>
    </source>
</evidence>
<protein>
    <recommendedName>
        <fullName evidence="9">Nucleoporin Nup133/Nup155-like N-terminal domain-containing protein</fullName>
    </recommendedName>
</protein>
<sequence length="1106" mass="129236">MDLNEDRTISQYISDFGGRDIDSYSFYDLLNPFLNQFNQNELYQLAENCNDLVTISDERPYPNIILNAITPFVTRVYFGVLSMLSKFYCIIDNSVYFWPTDLNAANDKDVEYYVEEESTMISCVSCGPINQNVFKKTATIGVIIYGTDILVKIIPVTEKFISFESSIKVYLKFIPTDFYASKNGTIFISSIDGYIYSLKYSLNEYTGKCDAKIENLTKNKYLWFLPNIFSMSSRIVQMVVDEDSQILAALNGDSILKFYKIDGDKMDLISEFDPREVDETFKSSIQSIVACPLNDSSSIKFIGFYEDGTRICFFVDKFLDLVNRSTIHEPPPIGDADIFFSGFLSPSYCIFLYERSIVIARESHDSSGVRYSTKETYIVIPFDSDVLSFSQKIPNIQPTKLVNHPFYWQHLFLPSPGYLMTSKGIRTINFLTPMDILSKIFKDEIENRVFMSDPLKKFASINFLETAATAVLLAIKQPEYKDRCFRFIIKAIQAAEASRQDTDQHFYTVFPFYIRISRILSPIMPYSIFKCVNDDEYEFSEGFKNPSLDYVNEINQIKSLCDDYYKYFTRLNYPKTPDIDTFPSISTYLSTIIEILQLIKILTEIENGLISKILDKMDINHRQRLEASEFGYESNSCQSKQNNEKNDFAKSLCESLRDFIMQLYEINPKSEIFYTIEQKCPRFFNRSDIIVLNSIKVIKEAFDNSDGQISNAAEFLIKNVSRQMDLEDICSILSSKRCFNYAFKLCMAKVDFLDPKKLSYHWFIFDRSITNSPGKDKFDEIYKFYEIIYNVVNLDIDDDINIIINTNDEMLHFCFYKHLLDNKKLKKILSKETPYLKKFIINEAPYYLWRYLAAHKEYDKAAIEIWKYINDDENVDITLQKRIKLLKKAIRYTIESNTLKNDLKTALRLGEIQMDLLNRTEDNYEYIMSPRDLFIECYTNQFWDLALRCLSYSSFEVEKKLVISQIWEYFIVQYLYGASLSDCSATLQQLFTFLDINSDIAKLEIILPLFENFKIYKKAQNYWVIKLLIKVGYNISSLVKIYYHLYNDQSLQDEIKYTYIDIIGFALSKGALLERAKVMDLKNWFYENASSYQDYDSVLQTFNAIL</sequence>
<dbReference type="InterPro" id="IPR004870">
    <property type="entry name" value="Nucleoporin_Nup155"/>
</dbReference>
<feature type="domain" description="Nucleoporin Nup133/Nup155-like N-terminal" evidence="6">
    <location>
        <begin position="50"/>
        <end position="315"/>
    </location>
</feature>
<dbReference type="InterPro" id="IPR007187">
    <property type="entry name" value="Nucleoporin_Nup133/Nup155_C"/>
</dbReference>
<dbReference type="PANTHER" id="PTHR10350:SF6">
    <property type="entry name" value="NUCLEAR PORE COMPLEX PROTEIN NUP155"/>
    <property type="match status" value="1"/>
</dbReference>
<evidence type="ECO:0000256" key="2">
    <source>
        <dbReference type="ARBA" id="ARBA00007373"/>
    </source>
</evidence>
<dbReference type="InterPro" id="IPR014908">
    <property type="entry name" value="Nucleoporin_Nup133/Nup155_N"/>
</dbReference>
<evidence type="ECO:0000256" key="3">
    <source>
        <dbReference type="ARBA" id="ARBA00022448"/>
    </source>
</evidence>
<keyword evidence="4" id="KW-0539">Nucleus</keyword>
<gene>
    <name evidence="7" type="ORF">M9Y10_010029</name>
</gene>
<dbReference type="InterPro" id="IPR042538">
    <property type="entry name" value="Nucleoporin_Nup155_C_3"/>
</dbReference>
<evidence type="ECO:0000256" key="4">
    <source>
        <dbReference type="ARBA" id="ARBA00023242"/>
    </source>
</evidence>
<proteinExistence type="inferred from homology"/>
<reference evidence="7 8" key="1">
    <citation type="submission" date="2024-04" db="EMBL/GenBank/DDBJ databases">
        <title>Tritrichomonas musculus Genome.</title>
        <authorList>
            <person name="Alves-Ferreira E."/>
            <person name="Grigg M."/>
            <person name="Lorenzi H."/>
            <person name="Galac M."/>
        </authorList>
    </citation>
    <scope>NUCLEOTIDE SEQUENCE [LARGE SCALE GENOMIC DNA]</scope>
    <source>
        <strain evidence="7 8">EAF2021</strain>
    </source>
</reference>
<comment type="subcellular location">
    <subcellularLocation>
        <location evidence="1">Nucleus</location>
    </subcellularLocation>
</comment>
<evidence type="ECO:0000313" key="7">
    <source>
        <dbReference type="EMBL" id="KAK8867060.1"/>
    </source>
</evidence>
<evidence type="ECO:0000259" key="6">
    <source>
        <dbReference type="Pfam" id="PF08801"/>
    </source>
</evidence>
<dbReference type="PANTHER" id="PTHR10350">
    <property type="entry name" value="NUCLEAR PORE COMPLEX PROTEIN NUP155"/>
    <property type="match status" value="1"/>
</dbReference>
<dbReference type="Pfam" id="PF03177">
    <property type="entry name" value="Nucleoporin_C"/>
    <property type="match status" value="1"/>
</dbReference>
<comment type="caution">
    <text evidence="7">The sequence shown here is derived from an EMBL/GenBank/DDBJ whole genome shotgun (WGS) entry which is preliminary data.</text>
</comment>
<feature type="domain" description="Nucleoporin Nup133/Nup155-like C-terminal" evidence="5">
    <location>
        <begin position="584"/>
        <end position="1093"/>
    </location>
</feature>
<dbReference type="EMBL" id="JAPFFF010000015">
    <property type="protein sequence ID" value="KAK8867060.1"/>
    <property type="molecule type" value="Genomic_DNA"/>
</dbReference>
<evidence type="ECO:0008006" key="9">
    <source>
        <dbReference type="Google" id="ProtNLM"/>
    </source>
</evidence>
<comment type="similarity">
    <text evidence="2">Belongs to the non-repetitive/WGA-negative nucleoporin family.</text>
</comment>
<evidence type="ECO:0000313" key="8">
    <source>
        <dbReference type="Proteomes" id="UP001470230"/>
    </source>
</evidence>
<dbReference type="Gene3D" id="1.20.120.1880">
    <property type="entry name" value="Nucleoporin, helical C-terminal domain"/>
    <property type="match status" value="1"/>
</dbReference>
<dbReference type="Gene3D" id="1.25.40.440">
    <property type="entry name" value="Nucleoporin, helical domain, central subdomain"/>
    <property type="match status" value="1"/>
</dbReference>
<keyword evidence="8" id="KW-1185">Reference proteome</keyword>
<keyword evidence="3" id="KW-0813">Transport</keyword>
<dbReference type="Gene3D" id="1.25.40.450">
    <property type="entry name" value="Nucleoporin, helical domain, N-terminal subdomain"/>
    <property type="match status" value="1"/>
</dbReference>
<organism evidence="7 8">
    <name type="scientific">Tritrichomonas musculus</name>
    <dbReference type="NCBI Taxonomy" id="1915356"/>
    <lineage>
        <taxon>Eukaryota</taxon>
        <taxon>Metamonada</taxon>
        <taxon>Parabasalia</taxon>
        <taxon>Tritrichomonadida</taxon>
        <taxon>Tritrichomonadidae</taxon>
        <taxon>Tritrichomonas</taxon>
    </lineage>
</organism>